<protein>
    <submittedName>
        <fullName evidence="2">Alpha/beta fold hydrolase</fullName>
    </submittedName>
</protein>
<evidence type="ECO:0000313" key="3">
    <source>
        <dbReference type="Proteomes" id="UP001595711"/>
    </source>
</evidence>
<dbReference type="InterPro" id="IPR029058">
    <property type="entry name" value="AB_hydrolase_fold"/>
</dbReference>
<dbReference type="PIRSF" id="PIRSF037442">
    <property type="entry name" value="UCP037442_abhydr"/>
    <property type="match status" value="1"/>
</dbReference>
<accession>A0ABV7VBX6</accession>
<proteinExistence type="predicted"/>
<evidence type="ECO:0000259" key="1">
    <source>
        <dbReference type="Pfam" id="PF12146"/>
    </source>
</evidence>
<keyword evidence="2" id="KW-0378">Hydrolase</keyword>
<reference evidence="3" key="1">
    <citation type="journal article" date="2019" name="Int. J. Syst. Evol. Microbiol.">
        <title>The Global Catalogue of Microorganisms (GCM) 10K type strain sequencing project: providing services to taxonomists for standard genome sequencing and annotation.</title>
        <authorList>
            <consortium name="The Broad Institute Genomics Platform"/>
            <consortium name="The Broad Institute Genome Sequencing Center for Infectious Disease"/>
            <person name="Wu L."/>
            <person name="Ma J."/>
        </authorList>
    </citation>
    <scope>NUCLEOTIDE SEQUENCE [LARGE SCALE GENOMIC DNA]</scope>
    <source>
        <strain evidence="3">KCTC 42182</strain>
    </source>
</reference>
<comment type="caution">
    <text evidence="2">The sequence shown here is derived from an EMBL/GenBank/DDBJ whole genome shotgun (WGS) entry which is preliminary data.</text>
</comment>
<evidence type="ECO:0000313" key="2">
    <source>
        <dbReference type="EMBL" id="MFC3674146.1"/>
    </source>
</evidence>
<dbReference type="InterPro" id="IPR017208">
    <property type="entry name" value="UCP037442_abhydr"/>
</dbReference>
<organism evidence="2 3">
    <name type="scientific">Ferrovibrio xuzhouensis</name>
    <dbReference type="NCBI Taxonomy" id="1576914"/>
    <lineage>
        <taxon>Bacteria</taxon>
        <taxon>Pseudomonadati</taxon>
        <taxon>Pseudomonadota</taxon>
        <taxon>Alphaproteobacteria</taxon>
        <taxon>Rhodospirillales</taxon>
        <taxon>Rhodospirillaceae</taxon>
        <taxon>Ferrovibrio</taxon>
    </lineage>
</organism>
<dbReference type="EMBL" id="JBHRYJ010000001">
    <property type="protein sequence ID" value="MFC3674146.1"/>
    <property type="molecule type" value="Genomic_DNA"/>
</dbReference>
<name>A0ABV7VBX6_9PROT</name>
<dbReference type="GO" id="GO:0016787">
    <property type="term" value="F:hydrolase activity"/>
    <property type="evidence" value="ECO:0007669"/>
    <property type="project" value="UniProtKB-KW"/>
</dbReference>
<sequence>MTDATPIQDATAPETIAPETVALQRAEGTAFALSVFPAVDPAAPAILIEPAMGVQAGYYLKLAGALCAAGYNTAIAELRGHEAHGGKRPGWDYDFGYHEMLHEDWPQAVAAVKARFPAAPCYLLGHSLGGQISCLYAAAYPGQVAGLILIACSSVHWRLWPRAFLPYSQIIGVTGRLIGHFPGQRFRFAAREARTVMRDWARQARTGHFRFGRPRVDYEDKLAAVTLPAIGISFTTDFFATRRAMDGLLGKLPHLRLERHHLDPKALGFEKIDHFRWARQPAIVLPLVKAWLEKQQR</sequence>
<dbReference type="Proteomes" id="UP001595711">
    <property type="component" value="Unassembled WGS sequence"/>
</dbReference>
<dbReference type="Gene3D" id="3.40.50.1820">
    <property type="entry name" value="alpha/beta hydrolase"/>
    <property type="match status" value="1"/>
</dbReference>
<feature type="domain" description="Serine aminopeptidase S33" evidence="1">
    <location>
        <begin position="45"/>
        <end position="153"/>
    </location>
</feature>
<gene>
    <name evidence="2" type="ORF">ACFOOQ_01245</name>
</gene>
<dbReference type="RefSeq" id="WP_379720567.1">
    <property type="nucleotide sequence ID" value="NZ_JBHRYJ010000001.1"/>
</dbReference>
<keyword evidence="3" id="KW-1185">Reference proteome</keyword>
<dbReference type="Pfam" id="PF12146">
    <property type="entry name" value="Hydrolase_4"/>
    <property type="match status" value="1"/>
</dbReference>
<dbReference type="SUPFAM" id="SSF53474">
    <property type="entry name" value="alpha/beta-Hydrolases"/>
    <property type="match status" value="1"/>
</dbReference>
<dbReference type="InterPro" id="IPR022742">
    <property type="entry name" value="Hydrolase_4"/>
</dbReference>